<gene>
    <name evidence="1" type="ORF">LCGC14_1960690</name>
</gene>
<feature type="non-terminal residue" evidence="1">
    <location>
        <position position="39"/>
    </location>
</feature>
<accession>A0A0F9FEP3</accession>
<proteinExistence type="predicted"/>
<reference evidence="1" key="1">
    <citation type="journal article" date="2015" name="Nature">
        <title>Complex archaea that bridge the gap between prokaryotes and eukaryotes.</title>
        <authorList>
            <person name="Spang A."/>
            <person name="Saw J.H."/>
            <person name="Jorgensen S.L."/>
            <person name="Zaremba-Niedzwiedzka K."/>
            <person name="Martijn J."/>
            <person name="Lind A.E."/>
            <person name="van Eijk R."/>
            <person name="Schleper C."/>
            <person name="Guy L."/>
            <person name="Ettema T.J."/>
        </authorList>
    </citation>
    <scope>NUCLEOTIDE SEQUENCE</scope>
</reference>
<comment type="caution">
    <text evidence="1">The sequence shown here is derived from an EMBL/GenBank/DDBJ whole genome shotgun (WGS) entry which is preliminary data.</text>
</comment>
<sequence length="39" mass="4511">MAGENLLHKDPDSFQDIAPQERENLKVVMEELKGWDTLL</sequence>
<dbReference type="AlphaFoldDB" id="A0A0F9FEP3"/>
<protein>
    <submittedName>
        <fullName evidence="1">Uncharacterized protein</fullName>
    </submittedName>
</protein>
<dbReference type="EMBL" id="LAZR01021583">
    <property type="protein sequence ID" value="KKL84844.1"/>
    <property type="molecule type" value="Genomic_DNA"/>
</dbReference>
<evidence type="ECO:0000313" key="1">
    <source>
        <dbReference type="EMBL" id="KKL84844.1"/>
    </source>
</evidence>
<organism evidence="1">
    <name type="scientific">marine sediment metagenome</name>
    <dbReference type="NCBI Taxonomy" id="412755"/>
    <lineage>
        <taxon>unclassified sequences</taxon>
        <taxon>metagenomes</taxon>
        <taxon>ecological metagenomes</taxon>
    </lineage>
</organism>
<name>A0A0F9FEP3_9ZZZZ</name>